<evidence type="ECO:0000256" key="3">
    <source>
        <dbReference type="ARBA" id="ARBA00023163"/>
    </source>
</evidence>
<evidence type="ECO:0000313" key="5">
    <source>
        <dbReference type="EMBL" id="OXM83584.1"/>
    </source>
</evidence>
<evidence type="ECO:0000256" key="2">
    <source>
        <dbReference type="ARBA" id="ARBA00023125"/>
    </source>
</evidence>
<evidence type="ECO:0000259" key="4">
    <source>
        <dbReference type="PROSITE" id="PS01124"/>
    </source>
</evidence>
<dbReference type="Pfam" id="PF02311">
    <property type="entry name" value="AraC_binding"/>
    <property type="match status" value="1"/>
</dbReference>
<keyword evidence="2" id="KW-0238">DNA-binding</keyword>
<accession>A0A229UJV5</accession>
<feature type="domain" description="HTH araC/xylS-type" evidence="4">
    <location>
        <begin position="193"/>
        <end position="291"/>
    </location>
</feature>
<dbReference type="PANTHER" id="PTHR43280:SF2">
    <property type="entry name" value="HTH-TYPE TRANSCRIPTIONAL REGULATOR EXSA"/>
    <property type="match status" value="1"/>
</dbReference>
<dbReference type="Pfam" id="PF12833">
    <property type="entry name" value="HTH_18"/>
    <property type="match status" value="1"/>
</dbReference>
<dbReference type="InterPro" id="IPR003313">
    <property type="entry name" value="AraC-bd"/>
</dbReference>
<dbReference type="RefSeq" id="WP_094017626.1">
    <property type="nucleotide sequence ID" value="NZ_NMQW01000043.1"/>
</dbReference>
<evidence type="ECO:0000256" key="1">
    <source>
        <dbReference type="ARBA" id="ARBA00023015"/>
    </source>
</evidence>
<dbReference type="EMBL" id="NMQW01000043">
    <property type="protein sequence ID" value="OXM83584.1"/>
    <property type="molecule type" value="Genomic_DNA"/>
</dbReference>
<dbReference type="PANTHER" id="PTHR43280">
    <property type="entry name" value="ARAC-FAMILY TRANSCRIPTIONAL REGULATOR"/>
    <property type="match status" value="1"/>
</dbReference>
<dbReference type="InterPro" id="IPR014710">
    <property type="entry name" value="RmlC-like_jellyroll"/>
</dbReference>
<organism evidence="5 6">
    <name type="scientific">Paenibacillus rigui</name>
    <dbReference type="NCBI Taxonomy" id="554312"/>
    <lineage>
        <taxon>Bacteria</taxon>
        <taxon>Bacillati</taxon>
        <taxon>Bacillota</taxon>
        <taxon>Bacilli</taxon>
        <taxon>Bacillales</taxon>
        <taxon>Paenibacillaceae</taxon>
        <taxon>Paenibacillus</taxon>
    </lineage>
</organism>
<dbReference type="Proteomes" id="UP000215509">
    <property type="component" value="Unassembled WGS sequence"/>
</dbReference>
<dbReference type="PROSITE" id="PS00041">
    <property type="entry name" value="HTH_ARAC_FAMILY_1"/>
    <property type="match status" value="1"/>
</dbReference>
<dbReference type="OrthoDB" id="2533861at2"/>
<dbReference type="PROSITE" id="PS01124">
    <property type="entry name" value="HTH_ARAC_FAMILY_2"/>
    <property type="match status" value="1"/>
</dbReference>
<keyword evidence="6" id="KW-1185">Reference proteome</keyword>
<protein>
    <recommendedName>
        <fullName evidence="4">HTH araC/xylS-type domain-containing protein</fullName>
    </recommendedName>
</protein>
<proteinExistence type="predicted"/>
<sequence length="294" mass="33737">MSYTQQISLSELRSRVVGASFYPFKPGQNVPPRFPYVYAFTWITAGRGTVLIDGEAYAAEPYDLFIIEPGRIHAFHADPQEPMVHASVYVDLLSPSTPKQKGDKHLNTHDLKGIDPALRAVKVSFAEAITLPVHSRPPRHAEWMDSLLSVIRLFPEPFIGTDILLRARFEAFLIPYMQYTMKPTPSFYDPRIAKLMQWLEAGDGAPFTVTDWAGRLGISTAYLYELFRKQTGTSPHAYELKVKLDRAKTWLRETDLPVTEIAHQLGFSSIHYFTRQFTKHMQETATHYRSRFRR</sequence>
<dbReference type="InterPro" id="IPR018062">
    <property type="entry name" value="HTH_AraC-typ_CS"/>
</dbReference>
<dbReference type="Gene3D" id="2.60.120.10">
    <property type="entry name" value="Jelly Rolls"/>
    <property type="match status" value="1"/>
</dbReference>
<keyword evidence="1" id="KW-0805">Transcription regulation</keyword>
<name>A0A229UJV5_9BACL</name>
<dbReference type="SUPFAM" id="SSF46689">
    <property type="entry name" value="Homeodomain-like"/>
    <property type="match status" value="2"/>
</dbReference>
<dbReference type="Gene3D" id="1.10.10.60">
    <property type="entry name" value="Homeodomain-like"/>
    <property type="match status" value="2"/>
</dbReference>
<dbReference type="InterPro" id="IPR037923">
    <property type="entry name" value="HTH-like"/>
</dbReference>
<dbReference type="GO" id="GO:0003700">
    <property type="term" value="F:DNA-binding transcription factor activity"/>
    <property type="evidence" value="ECO:0007669"/>
    <property type="project" value="InterPro"/>
</dbReference>
<evidence type="ECO:0000313" key="6">
    <source>
        <dbReference type="Proteomes" id="UP000215509"/>
    </source>
</evidence>
<dbReference type="AlphaFoldDB" id="A0A229UJV5"/>
<dbReference type="SMART" id="SM00342">
    <property type="entry name" value="HTH_ARAC"/>
    <property type="match status" value="1"/>
</dbReference>
<comment type="caution">
    <text evidence="5">The sequence shown here is derived from an EMBL/GenBank/DDBJ whole genome shotgun (WGS) entry which is preliminary data.</text>
</comment>
<reference evidence="5 6" key="1">
    <citation type="submission" date="2017-07" db="EMBL/GenBank/DDBJ databases">
        <title>Genome sequencing and assembly of Paenibacillus rigui.</title>
        <authorList>
            <person name="Mayilraj S."/>
        </authorList>
    </citation>
    <scope>NUCLEOTIDE SEQUENCE [LARGE SCALE GENOMIC DNA]</scope>
    <source>
        <strain evidence="5 6">JCM 16352</strain>
    </source>
</reference>
<keyword evidence="3" id="KW-0804">Transcription</keyword>
<gene>
    <name evidence="5" type="ORF">CF651_25100</name>
</gene>
<dbReference type="InterPro" id="IPR018060">
    <property type="entry name" value="HTH_AraC"/>
</dbReference>
<dbReference type="SUPFAM" id="SSF51215">
    <property type="entry name" value="Regulatory protein AraC"/>
    <property type="match status" value="1"/>
</dbReference>
<dbReference type="GO" id="GO:0043565">
    <property type="term" value="F:sequence-specific DNA binding"/>
    <property type="evidence" value="ECO:0007669"/>
    <property type="project" value="InterPro"/>
</dbReference>
<dbReference type="InterPro" id="IPR009057">
    <property type="entry name" value="Homeodomain-like_sf"/>
</dbReference>